<dbReference type="RefSeq" id="XP_022298620.1">
    <property type="nucleotide sequence ID" value="XM_022442912.1"/>
</dbReference>
<feature type="region of interest" description="Disordered" evidence="11">
    <location>
        <begin position="473"/>
        <end position="500"/>
    </location>
</feature>
<dbReference type="OrthoDB" id="5788137at2759"/>
<dbReference type="Proteomes" id="UP000694844">
    <property type="component" value="Chromosome 1"/>
</dbReference>
<gene>
    <name evidence="15" type="primary">LOC111107628</name>
</gene>
<accession>A0A8B8B5D1</accession>
<comment type="subcellular location">
    <subcellularLocation>
        <location evidence="1">Microsome membrane</location>
        <topology evidence="1">Multi-pass membrane protein</topology>
    </subcellularLocation>
</comment>
<comment type="similarity">
    <text evidence="2">Belongs to the steroid 5-alpha reductase family.</text>
</comment>
<dbReference type="Pfam" id="PF02544">
    <property type="entry name" value="Steroid_dh"/>
    <property type="match status" value="1"/>
</dbReference>
<keyword evidence="5" id="KW-0726">Sexual differentiation</keyword>
<evidence type="ECO:0000259" key="13">
    <source>
        <dbReference type="Pfam" id="PF02544"/>
    </source>
</evidence>
<evidence type="ECO:0000256" key="10">
    <source>
        <dbReference type="ARBA" id="ARBA00049397"/>
    </source>
</evidence>
<feature type="region of interest" description="Disordered" evidence="11">
    <location>
        <begin position="423"/>
        <end position="457"/>
    </location>
</feature>
<name>A0A8B8B5D1_CRAVI</name>
<evidence type="ECO:0000313" key="14">
    <source>
        <dbReference type="Proteomes" id="UP000694844"/>
    </source>
</evidence>
<comment type="catalytic activity">
    <reaction evidence="10">
        <text>17beta-hydroxy-5alpha-androstan-3-one + NADP(+) = testosterone + NADPH + H(+)</text>
        <dbReference type="Rhea" id="RHEA:50820"/>
        <dbReference type="ChEBI" id="CHEBI:15378"/>
        <dbReference type="ChEBI" id="CHEBI:16330"/>
        <dbReference type="ChEBI" id="CHEBI:17347"/>
        <dbReference type="ChEBI" id="CHEBI:57783"/>
        <dbReference type="ChEBI" id="CHEBI:58349"/>
        <dbReference type="EC" id="1.3.1.22"/>
    </reaction>
    <physiologicalReaction direction="right-to-left" evidence="10">
        <dbReference type="Rhea" id="RHEA:50822"/>
    </physiologicalReaction>
</comment>
<dbReference type="PANTHER" id="PTHR10556:SF37">
    <property type="entry name" value="3-OXO-5-ALPHA-STEROID 4-DEHYDROGENASE 2"/>
    <property type="match status" value="1"/>
</dbReference>
<feature type="transmembrane region" description="Helical" evidence="12">
    <location>
        <begin position="21"/>
        <end position="43"/>
    </location>
</feature>
<dbReference type="PROSITE" id="PS50244">
    <property type="entry name" value="S5A_REDUCTASE"/>
    <property type="match status" value="1"/>
</dbReference>
<evidence type="ECO:0000256" key="5">
    <source>
        <dbReference type="ARBA" id="ARBA00022928"/>
    </source>
</evidence>
<evidence type="ECO:0000256" key="9">
    <source>
        <dbReference type="ARBA" id="ARBA00048292"/>
    </source>
</evidence>
<comment type="catalytic activity">
    <reaction evidence="9">
        <text>5alpha-pregnane-3,20-dione + NADP(+) = progesterone + NADPH + H(+)</text>
        <dbReference type="Rhea" id="RHEA:21952"/>
        <dbReference type="ChEBI" id="CHEBI:15378"/>
        <dbReference type="ChEBI" id="CHEBI:17026"/>
        <dbReference type="ChEBI" id="CHEBI:28952"/>
        <dbReference type="ChEBI" id="CHEBI:57783"/>
        <dbReference type="ChEBI" id="CHEBI:58349"/>
        <dbReference type="EC" id="1.3.1.22"/>
    </reaction>
    <physiologicalReaction direction="right-to-left" evidence="9">
        <dbReference type="Rhea" id="RHEA:21954"/>
    </physiologicalReaction>
</comment>
<keyword evidence="6 12" id="KW-1133">Transmembrane helix</keyword>
<keyword evidence="7" id="KW-0560">Oxidoreductase</keyword>
<keyword evidence="14" id="KW-1185">Reference proteome</keyword>
<evidence type="ECO:0000256" key="2">
    <source>
        <dbReference type="ARBA" id="ARBA00007742"/>
    </source>
</evidence>
<dbReference type="InterPro" id="IPR039357">
    <property type="entry name" value="SRD5A/TECR"/>
</dbReference>
<evidence type="ECO:0000256" key="4">
    <source>
        <dbReference type="ARBA" id="ARBA00022692"/>
    </source>
</evidence>
<evidence type="ECO:0000256" key="3">
    <source>
        <dbReference type="ARBA" id="ARBA00012049"/>
    </source>
</evidence>
<evidence type="ECO:0000256" key="11">
    <source>
        <dbReference type="SAM" id="MobiDB-lite"/>
    </source>
</evidence>
<dbReference type="GeneID" id="111107628"/>
<protein>
    <recommendedName>
        <fullName evidence="3">3-oxo-5alpha-steroid 4-dehydrogenase (NADP(+))</fullName>
        <ecNumber evidence="3">1.3.1.22</ecNumber>
    </recommendedName>
</protein>
<dbReference type="FunFam" id="1.20.120.1630:FF:000002">
    <property type="entry name" value="Steroid 5 alpha-reductase 1"/>
    <property type="match status" value="1"/>
</dbReference>
<evidence type="ECO:0000256" key="8">
    <source>
        <dbReference type="ARBA" id="ARBA00023136"/>
    </source>
</evidence>
<dbReference type="AlphaFoldDB" id="A0A8B8B5D1"/>
<proteinExistence type="inferred from homology"/>
<evidence type="ECO:0000256" key="6">
    <source>
        <dbReference type="ARBA" id="ARBA00022989"/>
    </source>
</evidence>
<feature type="domain" description="3-oxo-5-alpha-steroid 4-dehydrogenase C-terminal" evidence="13">
    <location>
        <begin position="121"/>
        <end position="268"/>
    </location>
</feature>
<dbReference type="GO" id="GO:0007548">
    <property type="term" value="P:sex differentiation"/>
    <property type="evidence" value="ECO:0007669"/>
    <property type="project" value="UniProtKB-KW"/>
</dbReference>
<evidence type="ECO:0000256" key="1">
    <source>
        <dbReference type="ARBA" id="ARBA00004154"/>
    </source>
</evidence>
<evidence type="ECO:0000313" key="15">
    <source>
        <dbReference type="RefSeq" id="XP_022298620.1"/>
    </source>
</evidence>
<dbReference type="InterPro" id="IPR001104">
    <property type="entry name" value="3-oxo-5_a-steroid_4-DH_C"/>
</dbReference>
<sequence length="500" mass="55649">MFQSMYAVLEKMDAAFSAHGSLSLVSGVMVCWGLSNFVSLQFTTAPYGRYVRAGWGVPVPARLAWFLQELPSFLVPLLISLGRYDDFQNLHAHNKVLIGCFLLHYFHRTFIFPLRIRGGKPVPLVPFLVAVFFCTVNGAVQTYGVLLSNSEIRHGSQQIRLCSGIVTFLSGMYINIRSDILLTQLRGGSTGEYKIPRGFLFEYVSGANFLGEIVEWIGFYVACYNLPSLAFAVFTLCNIGPRAFHHHRFYRQKFKDYPSNRKALIPFICVALGTRCVCSVGIRPTVAVSAGAIVLIYKTPGIMRYVAGLMNPEEAGDEFSGTCTNSGTNVDEAWRVHRRSPEWSGTNVDGIPDVAPPAVNGCPGTNGDGALLGGEVFTFFLMHTNTALIFFPHRFTNILFTLHGGRSWLGFRPPEVALFLPLPTSTQPRQGVPWPNRHPRSSPVSQTDRHPSSNPTPLPVFYLFSSTVLRPKKKHTVRCTQRPNKSHRTMTASRDHRTTP</sequence>
<evidence type="ECO:0000256" key="7">
    <source>
        <dbReference type="ARBA" id="ARBA00023002"/>
    </source>
</evidence>
<dbReference type="PANTHER" id="PTHR10556">
    <property type="entry name" value="3-OXO-5-ALPHA-STEROID 4-DEHYDROGENASE"/>
    <property type="match status" value="1"/>
</dbReference>
<dbReference type="KEGG" id="cvn:111107628"/>
<evidence type="ECO:0000256" key="12">
    <source>
        <dbReference type="SAM" id="Phobius"/>
    </source>
</evidence>
<keyword evidence="5" id="KW-0221">Differentiation</keyword>
<dbReference type="GO" id="GO:0006702">
    <property type="term" value="P:androgen biosynthetic process"/>
    <property type="evidence" value="ECO:0007669"/>
    <property type="project" value="UniProtKB-ARBA"/>
</dbReference>
<organism evidence="14 15">
    <name type="scientific">Crassostrea virginica</name>
    <name type="common">Eastern oyster</name>
    <dbReference type="NCBI Taxonomy" id="6565"/>
    <lineage>
        <taxon>Eukaryota</taxon>
        <taxon>Metazoa</taxon>
        <taxon>Spiralia</taxon>
        <taxon>Lophotrochozoa</taxon>
        <taxon>Mollusca</taxon>
        <taxon>Bivalvia</taxon>
        <taxon>Autobranchia</taxon>
        <taxon>Pteriomorphia</taxon>
        <taxon>Ostreida</taxon>
        <taxon>Ostreoidea</taxon>
        <taxon>Ostreidae</taxon>
        <taxon>Crassostrea</taxon>
    </lineage>
</organism>
<dbReference type="GO" id="GO:0047751">
    <property type="term" value="F:3-oxo-5-alpha-steroid 4-dehydrogenase (NADP+) activity"/>
    <property type="evidence" value="ECO:0007669"/>
    <property type="project" value="UniProtKB-EC"/>
</dbReference>
<keyword evidence="4 12" id="KW-0812">Transmembrane</keyword>
<reference evidence="14" key="1">
    <citation type="submission" date="2024-06" db="UniProtKB">
        <authorList>
            <consortium name="RefSeq"/>
        </authorList>
    </citation>
    <scope>NUCLEOTIDE SEQUENCE [LARGE SCALE GENOMIC DNA]</scope>
</reference>
<dbReference type="EC" id="1.3.1.22" evidence="3"/>
<keyword evidence="8 12" id="KW-0472">Membrane</keyword>
<feature type="transmembrane region" description="Helical" evidence="12">
    <location>
        <begin position="122"/>
        <end position="147"/>
    </location>
</feature>
<reference evidence="15" key="2">
    <citation type="submission" date="2025-08" db="UniProtKB">
        <authorList>
            <consortium name="RefSeq"/>
        </authorList>
    </citation>
    <scope>IDENTIFICATION</scope>
    <source>
        <tissue evidence="15">Whole sample</tissue>
    </source>
</reference>